<reference evidence="1 2" key="1">
    <citation type="journal article" date="2012" name="PLoS ONE">
        <title>Edwardsiella comparative phylogenomics reveal the new intra/inter-species taxonomic relationships, virulence evolution and niche adaptation mechanisms.</title>
        <authorList>
            <person name="Yang M."/>
            <person name="Lv Y."/>
            <person name="Xiao J."/>
            <person name="Wu H."/>
            <person name="Zheng H."/>
            <person name="Liu Q."/>
            <person name="Zhang Y."/>
            <person name="Wang Q."/>
        </authorList>
    </citation>
    <scope>NUCLEOTIDE SEQUENCE [LARGE SCALE GENOMIC DNA]</scope>
    <source>
        <strain evidence="2">080813</strain>
    </source>
</reference>
<protein>
    <submittedName>
        <fullName evidence="1">Uncharacterized protein</fullName>
    </submittedName>
</protein>
<evidence type="ECO:0000313" key="2">
    <source>
        <dbReference type="Proteomes" id="UP000028681"/>
    </source>
</evidence>
<dbReference type="HOGENOM" id="CLU_3152254_0_0_6"/>
<proteinExistence type="predicted"/>
<dbReference type="EMBL" id="CP006664">
    <property type="protein sequence ID" value="AIJ07102.1"/>
    <property type="molecule type" value="Genomic_DNA"/>
</dbReference>
<evidence type="ECO:0000313" key="1">
    <source>
        <dbReference type="EMBL" id="AIJ07102.1"/>
    </source>
</evidence>
<sequence>MLLPISDCFYFRIAVKVFERYCRSLSDSGAFGGVSASRTADLTLAFRG</sequence>
<accession>A0A076LJW9</accession>
<dbReference type="AlphaFoldDB" id="A0A076LJW9"/>
<dbReference type="KEGG" id="ete:ETEE_0631"/>
<dbReference type="Proteomes" id="UP000028681">
    <property type="component" value="Chromosome"/>
</dbReference>
<name>A0A076LJW9_9GAMM</name>
<organism evidence="1 2">
    <name type="scientific">Edwardsiella anguillarum ET080813</name>
    <dbReference type="NCBI Taxonomy" id="667120"/>
    <lineage>
        <taxon>Bacteria</taxon>
        <taxon>Pseudomonadati</taxon>
        <taxon>Pseudomonadota</taxon>
        <taxon>Gammaproteobacteria</taxon>
        <taxon>Enterobacterales</taxon>
        <taxon>Hafniaceae</taxon>
        <taxon>Edwardsiella</taxon>
    </lineage>
</organism>
<gene>
    <name evidence="1" type="ORF">ETEE_0631</name>
</gene>